<evidence type="ECO:0000313" key="2">
    <source>
        <dbReference type="EMBL" id="AZG76758.1"/>
    </source>
</evidence>
<dbReference type="InterPro" id="IPR012347">
    <property type="entry name" value="Ferritin-like"/>
</dbReference>
<dbReference type="InterPro" id="IPR011971">
    <property type="entry name" value="CHP02284"/>
</dbReference>
<name>A0A3G8M7H5_9HYPH</name>
<dbReference type="InterPro" id="IPR009078">
    <property type="entry name" value="Ferritin-like_SF"/>
</dbReference>
<dbReference type="AlphaFoldDB" id="A0A3G8M7H5"/>
<dbReference type="RefSeq" id="WP_124738518.1">
    <property type="nucleotide sequence ID" value="NZ_CP034086.1"/>
</dbReference>
<dbReference type="InterPro" id="IPR016920">
    <property type="entry name" value="UCP029477"/>
</dbReference>
<feature type="domain" description="DUF2383" evidence="1">
    <location>
        <begin position="5"/>
        <end position="114"/>
    </location>
</feature>
<dbReference type="NCBIfam" id="TIGR02284">
    <property type="entry name" value="PA2169 family four-helix-bundle protein"/>
    <property type="match status" value="1"/>
</dbReference>
<sequence>MEKSEVITTLNELAEISRDGEQGFLAAAEDVENPTLKTVFRTAAARCAEGAKELESKIVSLGGEPSKSGSMSGAVHRAWTNLKAALTSRSELAVLEEVERGEDAAKDAYQQAIAQPLPPEIRSMVQRQYQGVKENHDRVRSLRDAA</sequence>
<dbReference type="KEGG" id="mros:EHO51_08470"/>
<proteinExistence type="predicted"/>
<organism evidence="2 3">
    <name type="scientific">Methylocystis rosea</name>
    <dbReference type="NCBI Taxonomy" id="173366"/>
    <lineage>
        <taxon>Bacteria</taxon>
        <taxon>Pseudomonadati</taxon>
        <taxon>Pseudomonadota</taxon>
        <taxon>Alphaproteobacteria</taxon>
        <taxon>Hyphomicrobiales</taxon>
        <taxon>Methylocystaceae</taxon>
        <taxon>Methylocystis</taxon>
    </lineage>
</organism>
<dbReference type="Gene3D" id="1.20.1260.10">
    <property type="match status" value="1"/>
</dbReference>
<reference evidence="2 3" key="1">
    <citation type="submission" date="2018-11" db="EMBL/GenBank/DDBJ databases">
        <title>Genome squencing of methanotrophic bacteria isolated from alkaline groundwater in Korea.</title>
        <authorList>
            <person name="Nguyen L.N."/>
        </authorList>
    </citation>
    <scope>NUCLEOTIDE SEQUENCE [LARGE SCALE GENOMIC DNA]</scope>
    <source>
        <strain evidence="2 3">GW6</strain>
    </source>
</reference>
<evidence type="ECO:0000313" key="3">
    <source>
        <dbReference type="Proteomes" id="UP000273982"/>
    </source>
</evidence>
<protein>
    <submittedName>
        <fullName evidence="2">PA2169 family four-helix-bundle protein</fullName>
    </submittedName>
</protein>
<dbReference type="EMBL" id="CP034086">
    <property type="protein sequence ID" value="AZG76758.1"/>
    <property type="molecule type" value="Genomic_DNA"/>
</dbReference>
<dbReference type="Proteomes" id="UP000273982">
    <property type="component" value="Chromosome"/>
</dbReference>
<dbReference type="PIRSF" id="PIRSF029477">
    <property type="entry name" value="UCP029477"/>
    <property type="match status" value="1"/>
</dbReference>
<evidence type="ECO:0000259" key="1">
    <source>
        <dbReference type="Pfam" id="PF09537"/>
    </source>
</evidence>
<dbReference type="Pfam" id="PF09537">
    <property type="entry name" value="DUF2383"/>
    <property type="match status" value="1"/>
</dbReference>
<gene>
    <name evidence="2" type="ORF">EHO51_08470</name>
</gene>
<accession>A0A3G8M7H5</accession>
<dbReference type="SUPFAM" id="SSF47240">
    <property type="entry name" value="Ferritin-like"/>
    <property type="match status" value="1"/>
</dbReference>
<dbReference type="InterPro" id="IPR019052">
    <property type="entry name" value="DUF2383"/>
</dbReference>